<evidence type="ECO:0000313" key="1">
    <source>
        <dbReference type="EMBL" id="KIL62332.1"/>
    </source>
</evidence>
<protein>
    <submittedName>
        <fullName evidence="1">Uncharacterized protein</fullName>
    </submittedName>
</protein>
<dbReference type="InParanoid" id="A0A0C2WL94"/>
<dbReference type="AlphaFoldDB" id="A0A0C2WL94"/>
<evidence type="ECO:0000313" key="2">
    <source>
        <dbReference type="Proteomes" id="UP000054549"/>
    </source>
</evidence>
<dbReference type="HOGENOM" id="CLU_2704325_0_0_1"/>
<reference evidence="1 2" key="1">
    <citation type="submission" date="2014-04" db="EMBL/GenBank/DDBJ databases">
        <title>Evolutionary Origins and Diversification of the Mycorrhizal Mutualists.</title>
        <authorList>
            <consortium name="DOE Joint Genome Institute"/>
            <consortium name="Mycorrhizal Genomics Consortium"/>
            <person name="Kohler A."/>
            <person name="Kuo A."/>
            <person name="Nagy L.G."/>
            <person name="Floudas D."/>
            <person name="Copeland A."/>
            <person name="Barry K.W."/>
            <person name="Cichocki N."/>
            <person name="Veneault-Fourrey C."/>
            <person name="LaButti K."/>
            <person name="Lindquist E.A."/>
            <person name="Lipzen A."/>
            <person name="Lundell T."/>
            <person name="Morin E."/>
            <person name="Murat C."/>
            <person name="Riley R."/>
            <person name="Ohm R."/>
            <person name="Sun H."/>
            <person name="Tunlid A."/>
            <person name="Henrissat B."/>
            <person name="Grigoriev I.V."/>
            <person name="Hibbett D.S."/>
            <person name="Martin F."/>
        </authorList>
    </citation>
    <scope>NUCLEOTIDE SEQUENCE [LARGE SCALE GENOMIC DNA]</scope>
    <source>
        <strain evidence="1 2">Koide BX008</strain>
    </source>
</reference>
<dbReference type="EMBL" id="KN818272">
    <property type="protein sequence ID" value="KIL62332.1"/>
    <property type="molecule type" value="Genomic_DNA"/>
</dbReference>
<dbReference type="Proteomes" id="UP000054549">
    <property type="component" value="Unassembled WGS sequence"/>
</dbReference>
<proteinExistence type="predicted"/>
<keyword evidence="2" id="KW-1185">Reference proteome</keyword>
<gene>
    <name evidence="1" type="ORF">M378DRAFT_165881</name>
</gene>
<name>A0A0C2WL94_AMAMK</name>
<organism evidence="1 2">
    <name type="scientific">Amanita muscaria (strain Koide BX008)</name>
    <dbReference type="NCBI Taxonomy" id="946122"/>
    <lineage>
        <taxon>Eukaryota</taxon>
        <taxon>Fungi</taxon>
        <taxon>Dikarya</taxon>
        <taxon>Basidiomycota</taxon>
        <taxon>Agaricomycotina</taxon>
        <taxon>Agaricomycetes</taxon>
        <taxon>Agaricomycetidae</taxon>
        <taxon>Agaricales</taxon>
        <taxon>Pluteineae</taxon>
        <taxon>Amanitaceae</taxon>
        <taxon>Amanita</taxon>
    </lineage>
</organism>
<sequence length="73" mass="8263">MKAESAERRASWVACLVAQCANVQLNVLGLFLKSLVNDYYERFRHAIESRPNPFLMPTGSEKSLHGLVTMRPL</sequence>
<accession>A0A0C2WL94</accession>